<reference evidence="1" key="1">
    <citation type="submission" date="2021-10" db="EMBL/GenBank/DDBJ databases">
        <title>Tropical sea cucumber genome reveals ecological adaptation and Cuvierian tubules defense mechanism.</title>
        <authorList>
            <person name="Chen T."/>
        </authorList>
    </citation>
    <scope>NUCLEOTIDE SEQUENCE</scope>
    <source>
        <strain evidence="1">Nanhai2018</strain>
        <tissue evidence="1">Muscle</tissue>
    </source>
</reference>
<dbReference type="Proteomes" id="UP001152320">
    <property type="component" value="Chromosome 19"/>
</dbReference>
<organism evidence="1 2">
    <name type="scientific">Holothuria leucospilota</name>
    <name type="common">Black long sea cucumber</name>
    <name type="synonym">Mertensiothuria leucospilota</name>
    <dbReference type="NCBI Taxonomy" id="206669"/>
    <lineage>
        <taxon>Eukaryota</taxon>
        <taxon>Metazoa</taxon>
        <taxon>Echinodermata</taxon>
        <taxon>Eleutherozoa</taxon>
        <taxon>Echinozoa</taxon>
        <taxon>Holothuroidea</taxon>
        <taxon>Aspidochirotacea</taxon>
        <taxon>Aspidochirotida</taxon>
        <taxon>Holothuriidae</taxon>
        <taxon>Holothuria</taxon>
    </lineage>
</organism>
<name>A0A9Q0YL04_HOLLE</name>
<dbReference type="AlphaFoldDB" id="A0A9Q0YL04"/>
<keyword evidence="2" id="KW-1185">Reference proteome</keyword>
<dbReference type="EMBL" id="JAIZAY010000019">
    <property type="protein sequence ID" value="KAJ8024264.1"/>
    <property type="molecule type" value="Genomic_DNA"/>
</dbReference>
<evidence type="ECO:0000313" key="2">
    <source>
        <dbReference type="Proteomes" id="UP001152320"/>
    </source>
</evidence>
<sequence>MPYVHHNIIIEVVNRPPSGDATCFNNCMYNILSKVSEEVKFGCVTGDFDIDLRENISSDFINVIKSSGFLRTITQPIRL</sequence>
<evidence type="ECO:0000313" key="1">
    <source>
        <dbReference type="EMBL" id="KAJ8024264.1"/>
    </source>
</evidence>
<proteinExistence type="predicted"/>
<accession>A0A9Q0YL04</accession>
<gene>
    <name evidence="1" type="ORF">HOLleu_36953</name>
</gene>
<comment type="caution">
    <text evidence="1">The sequence shown here is derived from an EMBL/GenBank/DDBJ whole genome shotgun (WGS) entry which is preliminary data.</text>
</comment>
<protein>
    <submittedName>
        <fullName evidence="1">Uncharacterized protein</fullName>
    </submittedName>
</protein>